<sequence length="299" mass="33203">MIIYLSNGNQIRGDLIKSAVLRSDMSPVPVTLEAEIRTDDDMTKYLSEGQILTVGGESGEALRIIKSNRVINRMVQGEREMSAIQITAILDACHNIVFVRSRAIIKENSALSGIYRAAGANIKAIDADFPVPRFYCPIGDTPSFHITRALQEEGGIVRWKKGAISFIRLPDLFKQKAVMDLPNNASDDVDSGFLERHEIPWFYSLDESGAFVIGNQQKPRSVRFSPFKNVQRLYSMSRCLVQRKVTKINLNAKLVAGDLINFIDGVPLSIITAAHVFENDTDGSGSNQNSRLWLGSLED</sequence>
<reference evidence="1 2" key="1">
    <citation type="submission" date="2018-04" db="EMBL/GenBank/DDBJ databases">
        <title>Active sludge and wastewater microbial communities from Klosterneuburg, Austria.</title>
        <authorList>
            <person name="Wagner M."/>
        </authorList>
    </citation>
    <scope>NUCLEOTIDE SEQUENCE [LARGE SCALE GENOMIC DNA]</scope>
    <source>
        <strain evidence="1 2">Nm4</strain>
    </source>
</reference>
<dbReference type="AlphaFoldDB" id="A0A2T5ISN6"/>
<protein>
    <submittedName>
        <fullName evidence="1">Uncharacterized protein</fullName>
    </submittedName>
</protein>
<gene>
    <name evidence="1" type="ORF">C8R28_100847</name>
</gene>
<comment type="caution">
    <text evidence="1">The sequence shown here is derived from an EMBL/GenBank/DDBJ whole genome shotgun (WGS) entry which is preliminary data.</text>
</comment>
<organism evidence="1 2">
    <name type="scientific">Nitrosomonas ureae</name>
    <dbReference type="NCBI Taxonomy" id="44577"/>
    <lineage>
        <taxon>Bacteria</taxon>
        <taxon>Pseudomonadati</taxon>
        <taxon>Pseudomonadota</taxon>
        <taxon>Betaproteobacteria</taxon>
        <taxon>Nitrosomonadales</taxon>
        <taxon>Nitrosomonadaceae</taxon>
        <taxon>Nitrosomonas</taxon>
    </lineage>
</organism>
<dbReference type="Proteomes" id="UP000244110">
    <property type="component" value="Unassembled WGS sequence"/>
</dbReference>
<accession>A0A2T5ISN6</accession>
<dbReference type="RefSeq" id="WP_107786401.1">
    <property type="nucleotide sequence ID" value="NZ_QAOL01000008.1"/>
</dbReference>
<name>A0A2T5ISN6_9PROT</name>
<evidence type="ECO:0000313" key="2">
    <source>
        <dbReference type="Proteomes" id="UP000244110"/>
    </source>
</evidence>
<proteinExistence type="predicted"/>
<evidence type="ECO:0000313" key="1">
    <source>
        <dbReference type="EMBL" id="PTQ86852.1"/>
    </source>
</evidence>
<dbReference type="EMBL" id="QAOL01000008">
    <property type="protein sequence ID" value="PTQ86852.1"/>
    <property type="molecule type" value="Genomic_DNA"/>
</dbReference>